<accession>A0A2G6MR26</accession>
<evidence type="ECO:0000313" key="2">
    <source>
        <dbReference type="Proteomes" id="UP000231203"/>
    </source>
</evidence>
<protein>
    <submittedName>
        <fullName evidence="1">Uncharacterized protein</fullName>
    </submittedName>
</protein>
<reference evidence="1 2" key="1">
    <citation type="submission" date="2017-10" db="EMBL/GenBank/DDBJ databases">
        <title>Novel microbial diversity and functional potential in the marine mammal oral microbiome.</title>
        <authorList>
            <person name="Dudek N.K."/>
            <person name="Sun C.L."/>
            <person name="Burstein D."/>
            <person name="Kantor R.S."/>
            <person name="Aliaga Goltsman D.S."/>
            <person name="Bik E.M."/>
            <person name="Thomas B.C."/>
            <person name="Banfield J.F."/>
            <person name="Relman D.A."/>
        </authorList>
    </citation>
    <scope>NUCLEOTIDE SEQUENCE [LARGE SCALE GENOMIC DNA]</scope>
    <source>
        <strain evidence="1">DOLJORAL78_47_202</strain>
    </source>
</reference>
<gene>
    <name evidence="1" type="ORF">CSA25_04645</name>
</gene>
<organism evidence="1 2">
    <name type="scientific">Desulfobacter postgatei</name>
    <dbReference type="NCBI Taxonomy" id="2293"/>
    <lineage>
        <taxon>Bacteria</taxon>
        <taxon>Pseudomonadati</taxon>
        <taxon>Thermodesulfobacteriota</taxon>
        <taxon>Desulfobacteria</taxon>
        <taxon>Desulfobacterales</taxon>
        <taxon>Desulfobacteraceae</taxon>
        <taxon>Desulfobacter</taxon>
    </lineage>
</organism>
<evidence type="ECO:0000313" key="1">
    <source>
        <dbReference type="EMBL" id="PIE62543.1"/>
    </source>
</evidence>
<proteinExistence type="predicted"/>
<dbReference type="EMBL" id="PDTI01000039">
    <property type="protein sequence ID" value="PIE62543.1"/>
    <property type="molecule type" value="Genomic_DNA"/>
</dbReference>
<dbReference type="Proteomes" id="UP000231203">
    <property type="component" value="Unassembled WGS sequence"/>
</dbReference>
<dbReference type="AlphaFoldDB" id="A0A2G6MR26"/>
<sequence>MLLRTKNYERWMMETKFSEDIVTVSDLKINPGKIVRQFQRDRTQLLIIDNVGSIHKTRPSLLLDLIPLCQDDTACIVRFQFFGVSTKK</sequence>
<name>A0A2G6MR26_9BACT</name>
<comment type="caution">
    <text evidence="1">The sequence shown here is derived from an EMBL/GenBank/DDBJ whole genome shotgun (WGS) entry which is preliminary data.</text>
</comment>